<name>A0ABN3XZ90_9ENTE</name>
<reference evidence="1 2" key="1">
    <citation type="journal article" date="2019" name="Int. J. Syst. Evol. Microbiol.">
        <title>The Global Catalogue of Microorganisms (GCM) 10K type strain sequencing project: providing services to taxonomists for standard genome sequencing and annotation.</title>
        <authorList>
            <consortium name="The Broad Institute Genomics Platform"/>
            <consortium name="The Broad Institute Genome Sequencing Center for Infectious Disease"/>
            <person name="Wu L."/>
            <person name="Ma J."/>
        </authorList>
    </citation>
    <scope>NUCLEOTIDE SEQUENCE [LARGE SCALE GENOMIC DNA]</scope>
    <source>
        <strain evidence="1 2">JCM 8736</strain>
    </source>
</reference>
<dbReference type="EMBL" id="BAAAXQ010000006">
    <property type="protein sequence ID" value="GAA3009789.1"/>
    <property type="molecule type" value="Genomic_DNA"/>
</dbReference>
<dbReference type="PANTHER" id="PTHR48098">
    <property type="entry name" value="ENTEROCHELIN ESTERASE-RELATED"/>
    <property type="match status" value="1"/>
</dbReference>
<evidence type="ECO:0000313" key="1">
    <source>
        <dbReference type="EMBL" id="GAA3009789.1"/>
    </source>
</evidence>
<keyword evidence="1" id="KW-0378">Hydrolase</keyword>
<dbReference type="RefSeq" id="WP_068708252.1">
    <property type="nucleotide sequence ID" value="NZ_BAAAXQ010000006.1"/>
</dbReference>
<gene>
    <name evidence="1" type="ORF">GCM10019998_02430</name>
</gene>
<organism evidence="1 2">
    <name type="scientific">Tetragenococcus solitarius</name>
    <dbReference type="NCBI Taxonomy" id="71453"/>
    <lineage>
        <taxon>Bacteria</taxon>
        <taxon>Bacillati</taxon>
        <taxon>Bacillota</taxon>
        <taxon>Bacilli</taxon>
        <taxon>Lactobacillales</taxon>
        <taxon>Enterococcaceae</taxon>
        <taxon>Tetragenococcus</taxon>
    </lineage>
</organism>
<protein>
    <submittedName>
        <fullName evidence="1">Alpha/beta hydrolase-fold protein</fullName>
    </submittedName>
</protein>
<evidence type="ECO:0000313" key="2">
    <source>
        <dbReference type="Proteomes" id="UP001501577"/>
    </source>
</evidence>
<dbReference type="GO" id="GO:0016787">
    <property type="term" value="F:hydrolase activity"/>
    <property type="evidence" value="ECO:0007669"/>
    <property type="project" value="UniProtKB-KW"/>
</dbReference>
<accession>A0ABN3XZ90</accession>
<dbReference type="PANTHER" id="PTHR48098:SF3">
    <property type="entry name" value="IRON(III) ENTEROBACTIN ESTERASE"/>
    <property type="match status" value="1"/>
</dbReference>
<dbReference type="InterPro" id="IPR029058">
    <property type="entry name" value="AB_hydrolase_fold"/>
</dbReference>
<keyword evidence="2" id="KW-1185">Reference proteome</keyword>
<comment type="caution">
    <text evidence="1">The sequence shown here is derived from an EMBL/GenBank/DDBJ whole genome shotgun (WGS) entry which is preliminary data.</text>
</comment>
<sequence length="250" mass="29374">MHFEQHSFYSRYLEKEMPFNIYGHAGKPVLVFPSSGGSQNEYADFGMIDACRSFIESGLLRFYTVASYDNKSWLDHNKSSHEMAQAHNLYESYIINEFVPLIFYETNATKVIATGCSMGGFHTMNFALKHPDIFGTAIALSGVYDVRFFTGDYYSDLAVYFNSPMDYLSNMQDPWFIERYHDNTYIICVGQGDWELPHLLQTQNFQKIFMEKGLDAWFDYWDADSAHDWEWWKKQITYFFEELNTQKLLV</sequence>
<dbReference type="SUPFAM" id="SSF53474">
    <property type="entry name" value="alpha/beta-Hydrolases"/>
    <property type="match status" value="1"/>
</dbReference>
<dbReference type="InterPro" id="IPR050583">
    <property type="entry name" value="Mycobacterial_A85_antigen"/>
</dbReference>
<dbReference type="Gene3D" id="3.40.50.1820">
    <property type="entry name" value="alpha/beta hydrolase"/>
    <property type="match status" value="1"/>
</dbReference>
<dbReference type="Proteomes" id="UP001501577">
    <property type="component" value="Unassembled WGS sequence"/>
</dbReference>
<proteinExistence type="predicted"/>
<dbReference type="Pfam" id="PF00756">
    <property type="entry name" value="Esterase"/>
    <property type="match status" value="1"/>
</dbReference>
<dbReference type="InterPro" id="IPR000801">
    <property type="entry name" value="Esterase-like"/>
</dbReference>